<keyword evidence="3" id="KW-0805">Transcription regulation</keyword>
<dbReference type="InterPro" id="IPR001789">
    <property type="entry name" value="Sig_transdc_resp-reg_receiver"/>
</dbReference>
<dbReference type="SUPFAM" id="SSF52172">
    <property type="entry name" value="CheY-like"/>
    <property type="match status" value="1"/>
</dbReference>
<dbReference type="GO" id="GO:0005829">
    <property type="term" value="C:cytosol"/>
    <property type="evidence" value="ECO:0007669"/>
    <property type="project" value="TreeGrafter"/>
</dbReference>
<dbReference type="SMART" id="SM00448">
    <property type="entry name" value="REC"/>
    <property type="match status" value="1"/>
</dbReference>
<keyword evidence="5" id="KW-0804">Transcription</keyword>
<feature type="modified residue" description="4-aspartylphosphate" evidence="6">
    <location>
        <position position="58"/>
    </location>
</feature>
<organism evidence="8 9">
    <name type="scientific">Candidatus Magasanikbacteria bacterium RIFOXYA2_FULL_44_8</name>
    <dbReference type="NCBI Taxonomy" id="1798696"/>
    <lineage>
        <taxon>Bacteria</taxon>
        <taxon>Candidatus Magasanikiibacteriota</taxon>
    </lineage>
</organism>
<dbReference type="EMBL" id="MFQR01000018">
    <property type="protein sequence ID" value="OGH84472.1"/>
    <property type="molecule type" value="Genomic_DNA"/>
</dbReference>
<dbReference type="PANTHER" id="PTHR48111:SF1">
    <property type="entry name" value="TWO-COMPONENT RESPONSE REGULATOR ORR33"/>
    <property type="match status" value="1"/>
</dbReference>
<gene>
    <name evidence="8" type="ORF">A2261_03735</name>
</gene>
<accession>A0A1F6NKL5</accession>
<dbReference type="GO" id="GO:0006355">
    <property type="term" value="P:regulation of DNA-templated transcription"/>
    <property type="evidence" value="ECO:0007669"/>
    <property type="project" value="TreeGrafter"/>
</dbReference>
<keyword evidence="2" id="KW-0902">Two-component regulatory system</keyword>
<protein>
    <recommendedName>
        <fullName evidence="7">Response regulatory domain-containing protein</fullName>
    </recommendedName>
</protein>
<dbReference type="Gene3D" id="3.40.50.2300">
    <property type="match status" value="1"/>
</dbReference>
<dbReference type="GO" id="GO:0000976">
    <property type="term" value="F:transcription cis-regulatory region binding"/>
    <property type="evidence" value="ECO:0007669"/>
    <property type="project" value="TreeGrafter"/>
</dbReference>
<dbReference type="Pfam" id="PF00072">
    <property type="entry name" value="Response_reg"/>
    <property type="match status" value="1"/>
</dbReference>
<dbReference type="GO" id="GO:0000156">
    <property type="term" value="F:phosphorelay response regulator activity"/>
    <property type="evidence" value="ECO:0007669"/>
    <property type="project" value="TreeGrafter"/>
</dbReference>
<evidence type="ECO:0000256" key="2">
    <source>
        <dbReference type="ARBA" id="ARBA00023012"/>
    </source>
</evidence>
<dbReference type="InterPro" id="IPR039420">
    <property type="entry name" value="WalR-like"/>
</dbReference>
<dbReference type="GO" id="GO:0032993">
    <property type="term" value="C:protein-DNA complex"/>
    <property type="evidence" value="ECO:0007669"/>
    <property type="project" value="TreeGrafter"/>
</dbReference>
<evidence type="ECO:0000256" key="3">
    <source>
        <dbReference type="ARBA" id="ARBA00023015"/>
    </source>
</evidence>
<evidence type="ECO:0000256" key="5">
    <source>
        <dbReference type="ARBA" id="ARBA00023163"/>
    </source>
</evidence>
<evidence type="ECO:0000259" key="7">
    <source>
        <dbReference type="PROSITE" id="PS50110"/>
    </source>
</evidence>
<evidence type="ECO:0000256" key="4">
    <source>
        <dbReference type="ARBA" id="ARBA00023125"/>
    </source>
</evidence>
<keyword evidence="1 6" id="KW-0597">Phosphoprotein</keyword>
<sequence>MSTTKSVKQILIVEDDRPMARALELKLNNSGFAAKAVNDGEEALMELEKNKYDLMLLDLVMPKLDGFGVMSALRTKKIKIPIIVSSNLSQESDVVRAKSLGAVDYFIKSDTPISEVVTHVKKILGI</sequence>
<dbReference type="AlphaFoldDB" id="A0A1F6NKL5"/>
<dbReference type="CDD" id="cd17574">
    <property type="entry name" value="REC_OmpR"/>
    <property type="match status" value="1"/>
</dbReference>
<evidence type="ECO:0000256" key="1">
    <source>
        <dbReference type="ARBA" id="ARBA00022553"/>
    </source>
</evidence>
<proteinExistence type="predicted"/>
<evidence type="ECO:0000313" key="9">
    <source>
        <dbReference type="Proteomes" id="UP000177803"/>
    </source>
</evidence>
<evidence type="ECO:0000256" key="6">
    <source>
        <dbReference type="PROSITE-ProRule" id="PRU00169"/>
    </source>
</evidence>
<keyword evidence="4" id="KW-0238">DNA-binding</keyword>
<reference evidence="8 9" key="1">
    <citation type="journal article" date="2016" name="Nat. Commun.">
        <title>Thousands of microbial genomes shed light on interconnected biogeochemical processes in an aquifer system.</title>
        <authorList>
            <person name="Anantharaman K."/>
            <person name="Brown C.T."/>
            <person name="Hug L.A."/>
            <person name="Sharon I."/>
            <person name="Castelle C.J."/>
            <person name="Probst A.J."/>
            <person name="Thomas B.C."/>
            <person name="Singh A."/>
            <person name="Wilkins M.J."/>
            <person name="Karaoz U."/>
            <person name="Brodie E.L."/>
            <person name="Williams K.H."/>
            <person name="Hubbard S.S."/>
            <person name="Banfield J.F."/>
        </authorList>
    </citation>
    <scope>NUCLEOTIDE SEQUENCE [LARGE SCALE GENOMIC DNA]</scope>
</reference>
<evidence type="ECO:0000313" key="8">
    <source>
        <dbReference type="EMBL" id="OGH84472.1"/>
    </source>
</evidence>
<dbReference type="InterPro" id="IPR011006">
    <property type="entry name" value="CheY-like_superfamily"/>
</dbReference>
<comment type="caution">
    <text evidence="8">The sequence shown here is derived from an EMBL/GenBank/DDBJ whole genome shotgun (WGS) entry which is preliminary data.</text>
</comment>
<dbReference type="Proteomes" id="UP000177803">
    <property type="component" value="Unassembled WGS sequence"/>
</dbReference>
<feature type="domain" description="Response regulatory" evidence="7">
    <location>
        <begin position="9"/>
        <end position="123"/>
    </location>
</feature>
<dbReference type="PROSITE" id="PS50110">
    <property type="entry name" value="RESPONSE_REGULATORY"/>
    <property type="match status" value="1"/>
</dbReference>
<name>A0A1F6NKL5_9BACT</name>
<dbReference type="PANTHER" id="PTHR48111">
    <property type="entry name" value="REGULATOR OF RPOS"/>
    <property type="match status" value="1"/>
</dbReference>